<proteinExistence type="predicted"/>
<dbReference type="OMA" id="QLNIGFC"/>
<gene>
    <name evidence="2" type="primary">Dgri\GH16378</name>
    <name evidence="2" type="ORF">Dgri_GH16378</name>
</gene>
<feature type="signal peptide" evidence="1">
    <location>
        <begin position="1"/>
        <end position="20"/>
    </location>
</feature>
<dbReference type="HOGENOM" id="CLU_1817779_0_0_1"/>
<dbReference type="EMBL" id="CH916374">
    <property type="protein sequence ID" value="EDV91051.1"/>
    <property type="molecule type" value="Genomic_DNA"/>
</dbReference>
<name>B4JU81_DROGR</name>
<dbReference type="OrthoDB" id="7871254at2759"/>
<evidence type="ECO:0000313" key="2">
    <source>
        <dbReference type="EMBL" id="EDV91051.1"/>
    </source>
</evidence>
<dbReference type="InParanoid" id="B4JU81"/>
<organism evidence="3">
    <name type="scientific">Drosophila grimshawi</name>
    <name type="common">Hawaiian fruit fly</name>
    <name type="synonym">Idiomyia grimshawi</name>
    <dbReference type="NCBI Taxonomy" id="7222"/>
    <lineage>
        <taxon>Eukaryota</taxon>
        <taxon>Metazoa</taxon>
        <taxon>Ecdysozoa</taxon>
        <taxon>Arthropoda</taxon>
        <taxon>Hexapoda</taxon>
        <taxon>Insecta</taxon>
        <taxon>Pterygota</taxon>
        <taxon>Neoptera</taxon>
        <taxon>Endopterygota</taxon>
        <taxon>Diptera</taxon>
        <taxon>Brachycera</taxon>
        <taxon>Muscomorpha</taxon>
        <taxon>Ephydroidea</taxon>
        <taxon>Drosophilidae</taxon>
        <taxon>Drosophila</taxon>
        <taxon>Hawaiian Drosophila</taxon>
    </lineage>
</organism>
<dbReference type="KEGG" id="dgr:6568617"/>
<sequence length="147" mass="16198">MQLKIGFSYILLSLLLGAQAKPTFYVINKLLDALDDRPHYSRPPSYYEPVRPSGPLIQEGYDHGYDYYYGGGGGHSYGNGGGTVGHPYGQAPPARGYYPRPVQGPVKGYYGEPQYEYHHYAPSGPAYGHGYGRSDPARVGGYKQHGY</sequence>
<accession>B4JU81</accession>
<feature type="chain" id="PRO_5002809465" evidence="1">
    <location>
        <begin position="21"/>
        <end position="147"/>
    </location>
</feature>
<dbReference type="eggNOG" id="ENOG502TF90">
    <property type="taxonomic scope" value="Eukaryota"/>
</dbReference>
<dbReference type="AlphaFoldDB" id="B4JU81"/>
<keyword evidence="1" id="KW-0732">Signal</keyword>
<keyword evidence="3" id="KW-1185">Reference proteome</keyword>
<evidence type="ECO:0000256" key="1">
    <source>
        <dbReference type="SAM" id="SignalP"/>
    </source>
</evidence>
<dbReference type="Proteomes" id="UP000001070">
    <property type="component" value="Unassembled WGS sequence"/>
</dbReference>
<reference evidence="2 3" key="1">
    <citation type="journal article" date="2007" name="Nature">
        <title>Evolution of genes and genomes on the Drosophila phylogeny.</title>
        <authorList>
            <consortium name="Drosophila 12 Genomes Consortium"/>
            <person name="Clark A.G."/>
            <person name="Eisen M.B."/>
            <person name="Smith D.R."/>
            <person name="Bergman C.M."/>
            <person name="Oliver B."/>
            <person name="Markow T.A."/>
            <person name="Kaufman T.C."/>
            <person name="Kellis M."/>
            <person name="Gelbart W."/>
            <person name="Iyer V.N."/>
            <person name="Pollard D.A."/>
            <person name="Sackton T.B."/>
            <person name="Larracuente A.M."/>
            <person name="Singh N.D."/>
            <person name="Abad J.P."/>
            <person name="Abt D.N."/>
            <person name="Adryan B."/>
            <person name="Aguade M."/>
            <person name="Akashi H."/>
            <person name="Anderson W.W."/>
            <person name="Aquadro C.F."/>
            <person name="Ardell D.H."/>
            <person name="Arguello R."/>
            <person name="Artieri C.G."/>
            <person name="Barbash D.A."/>
            <person name="Barker D."/>
            <person name="Barsanti P."/>
            <person name="Batterham P."/>
            <person name="Batzoglou S."/>
            <person name="Begun D."/>
            <person name="Bhutkar A."/>
            <person name="Blanco E."/>
            <person name="Bosak S.A."/>
            <person name="Bradley R.K."/>
            <person name="Brand A.D."/>
            <person name="Brent M.R."/>
            <person name="Brooks A.N."/>
            <person name="Brown R.H."/>
            <person name="Butlin R.K."/>
            <person name="Caggese C."/>
            <person name="Calvi B.R."/>
            <person name="Bernardo de Carvalho A."/>
            <person name="Caspi A."/>
            <person name="Castrezana S."/>
            <person name="Celniker S.E."/>
            <person name="Chang J.L."/>
            <person name="Chapple C."/>
            <person name="Chatterji S."/>
            <person name="Chinwalla A."/>
            <person name="Civetta A."/>
            <person name="Clifton S.W."/>
            <person name="Comeron J.M."/>
            <person name="Costello J.C."/>
            <person name="Coyne J.A."/>
            <person name="Daub J."/>
            <person name="David R.G."/>
            <person name="Delcher A.L."/>
            <person name="Delehaunty K."/>
            <person name="Do C.B."/>
            <person name="Ebling H."/>
            <person name="Edwards K."/>
            <person name="Eickbush T."/>
            <person name="Evans J.D."/>
            <person name="Filipski A."/>
            <person name="Findeiss S."/>
            <person name="Freyhult E."/>
            <person name="Fulton L."/>
            <person name="Fulton R."/>
            <person name="Garcia A.C."/>
            <person name="Gardiner A."/>
            <person name="Garfield D.A."/>
            <person name="Garvin B.E."/>
            <person name="Gibson G."/>
            <person name="Gilbert D."/>
            <person name="Gnerre S."/>
            <person name="Godfrey J."/>
            <person name="Good R."/>
            <person name="Gotea V."/>
            <person name="Gravely B."/>
            <person name="Greenberg A.J."/>
            <person name="Griffiths-Jones S."/>
            <person name="Gross S."/>
            <person name="Guigo R."/>
            <person name="Gustafson E.A."/>
            <person name="Haerty W."/>
            <person name="Hahn M.W."/>
            <person name="Halligan D.L."/>
            <person name="Halpern A.L."/>
            <person name="Halter G.M."/>
            <person name="Han M.V."/>
            <person name="Heger A."/>
            <person name="Hillier L."/>
            <person name="Hinrichs A.S."/>
            <person name="Holmes I."/>
            <person name="Hoskins R.A."/>
            <person name="Hubisz M.J."/>
            <person name="Hultmark D."/>
            <person name="Huntley M.A."/>
            <person name="Jaffe D.B."/>
            <person name="Jagadeeshan S."/>
            <person name="Jeck W.R."/>
            <person name="Johnson J."/>
            <person name="Jones C.D."/>
            <person name="Jordan W.C."/>
            <person name="Karpen G.H."/>
            <person name="Kataoka E."/>
            <person name="Keightley P.D."/>
            <person name="Kheradpour P."/>
            <person name="Kirkness E.F."/>
            <person name="Koerich L.B."/>
            <person name="Kristiansen K."/>
            <person name="Kudrna D."/>
            <person name="Kulathinal R.J."/>
            <person name="Kumar S."/>
            <person name="Kwok R."/>
            <person name="Lander E."/>
            <person name="Langley C.H."/>
            <person name="Lapoint R."/>
            <person name="Lazzaro B.P."/>
            <person name="Lee S.J."/>
            <person name="Levesque L."/>
            <person name="Li R."/>
            <person name="Lin C.F."/>
            <person name="Lin M.F."/>
            <person name="Lindblad-Toh K."/>
            <person name="Llopart A."/>
            <person name="Long M."/>
            <person name="Low L."/>
            <person name="Lozovsky E."/>
            <person name="Lu J."/>
            <person name="Luo M."/>
            <person name="Machado C.A."/>
            <person name="Makalowski W."/>
            <person name="Marzo M."/>
            <person name="Matsuda M."/>
            <person name="Matzkin L."/>
            <person name="McAllister B."/>
            <person name="McBride C.S."/>
            <person name="McKernan B."/>
            <person name="McKernan K."/>
            <person name="Mendez-Lago M."/>
            <person name="Minx P."/>
            <person name="Mollenhauer M.U."/>
            <person name="Montooth K."/>
            <person name="Mount S.M."/>
            <person name="Mu X."/>
            <person name="Myers E."/>
            <person name="Negre B."/>
            <person name="Newfeld S."/>
            <person name="Nielsen R."/>
            <person name="Noor M.A."/>
            <person name="O'Grady P."/>
            <person name="Pachter L."/>
            <person name="Papaceit M."/>
            <person name="Parisi M.J."/>
            <person name="Parisi M."/>
            <person name="Parts L."/>
            <person name="Pedersen J.S."/>
            <person name="Pesole G."/>
            <person name="Phillippy A.M."/>
            <person name="Ponting C.P."/>
            <person name="Pop M."/>
            <person name="Porcelli D."/>
            <person name="Powell J.R."/>
            <person name="Prohaska S."/>
            <person name="Pruitt K."/>
            <person name="Puig M."/>
            <person name="Quesneville H."/>
            <person name="Ram K.R."/>
            <person name="Rand D."/>
            <person name="Rasmussen M.D."/>
            <person name="Reed L.K."/>
            <person name="Reenan R."/>
            <person name="Reily A."/>
            <person name="Remington K.A."/>
            <person name="Rieger T.T."/>
            <person name="Ritchie M.G."/>
            <person name="Robin C."/>
            <person name="Rogers Y.H."/>
            <person name="Rohde C."/>
            <person name="Rozas J."/>
            <person name="Rubenfield M.J."/>
            <person name="Ruiz A."/>
            <person name="Russo S."/>
            <person name="Salzberg S.L."/>
            <person name="Sanchez-Gracia A."/>
            <person name="Saranga D.J."/>
            <person name="Sato H."/>
            <person name="Schaeffer S.W."/>
            <person name="Schatz M.C."/>
            <person name="Schlenke T."/>
            <person name="Schwartz R."/>
            <person name="Segarra C."/>
            <person name="Singh R.S."/>
            <person name="Sirot L."/>
            <person name="Sirota M."/>
            <person name="Sisneros N.B."/>
            <person name="Smith C.D."/>
            <person name="Smith T.F."/>
            <person name="Spieth J."/>
            <person name="Stage D.E."/>
            <person name="Stark A."/>
            <person name="Stephan W."/>
            <person name="Strausberg R.L."/>
            <person name="Strempel S."/>
            <person name="Sturgill D."/>
            <person name="Sutton G."/>
            <person name="Sutton G.G."/>
            <person name="Tao W."/>
            <person name="Teichmann S."/>
            <person name="Tobari Y.N."/>
            <person name="Tomimura Y."/>
            <person name="Tsolas J.M."/>
            <person name="Valente V.L."/>
            <person name="Venter E."/>
            <person name="Venter J.C."/>
            <person name="Vicario S."/>
            <person name="Vieira F.G."/>
            <person name="Vilella A.J."/>
            <person name="Villasante A."/>
            <person name="Walenz B."/>
            <person name="Wang J."/>
            <person name="Wasserman M."/>
            <person name="Watts T."/>
            <person name="Wilson D."/>
            <person name="Wilson R.K."/>
            <person name="Wing R.A."/>
            <person name="Wolfner M.F."/>
            <person name="Wong A."/>
            <person name="Wong G.K."/>
            <person name="Wu C.I."/>
            <person name="Wu G."/>
            <person name="Yamamoto D."/>
            <person name="Yang H.P."/>
            <person name="Yang S.P."/>
            <person name="Yorke J.A."/>
            <person name="Yoshida K."/>
            <person name="Zdobnov E."/>
            <person name="Zhang P."/>
            <person name="Zhang Y."/>
            <person name="Zimin A.V."/>
            <person name="Baldwin J."/>
            <person name="Abdouelleil A."/>
            <person name="Abdulkadir J."/>
            <person name="Abebe A."/>
            <person name="Abera B."/>
            <person name="Abreu J."/>
            <person name="Acer S.C."/>
            <person name="Aftuck L."/>
            <person name="Alexander A."/>
            <person name="An P."/>
            <person name="Anderson E."/>
            <person name="Anderson S."/>
            <person name="Arachi H."/>
            <person name="Azer M."/>
            <person name="Bachantsang P."/>
            <person name="Barry A."/>
            <person name="Bayul T."/>
            <person name="Berlin A."/>
            <person name="Bessette D."/>
            <person name="Bloom T."/>
            <person name="Blye J."/>
            <person name="Boguslavskiy L."/>
            <person name="Bonnet C."/>
            <person name="Boukhgalter B."/>
            <person name="Bourzgui I."/>
            <person name="Brown A."/>
            <person name="Cahill P."/>
            <person name="Channer S."/>
            <person name="Cheshatsang Y."/>
            <person name="Chuda L."/>
            <person name="Citroen M."/>
            <person name="Collymore A."/>
            <person name="Cooke P."/>
            <person name="Costello M."/>
            <person name="D'Aco K."/>
            <person name="Daza R."/>
            <person name="De Haan G."/>
            <person name="DeGray S."/>
            <person name="DeMaso C."/>
            <person name="Dhargay N."/>
            <person name="Dooley K."/>
            <person name="Dooley E."/>
            <person name="Doricent M."/>
            <person name="Dorje P."/>
            <person name="Dorjee K."/>
            <person name="Dupes A."/>
            <person name="Elong R."/>
            <person name="Falk J."/>
            <person name="Farina A."/>
            <person name="Faro S."/>
            <person name="Ferguson D."/>
            <person name="Fisher S."/>
            <person name="Foley C.D."/>
            <person name="Franke A."/>
            <person name="Friedrich D."/>
            <person name="Gadbois L."/>
            <person name="Gearin G."/>
            <person name="Gearin C.R."/>
            <person name="Giannoukos G."/>
            <person name="Goode T."/>
            <person name="Graham J."/>
            <person name="Grandbois E."/>
            <person name="Grewal S."/>
            <person name="Gyaltsen K."/>
            <person name="Hafez N."/>
            <person name="Hagos B."/>
            <person name="Hall J."/>
            <person name="Henson C."/>
            <person name="Hollinger A."/>
            <person name="Honan T."/>
            <person name="Huard M.D."/>
            <person name="Hughes L."/>
            <person name="Hurhula B."/>
            <person name="Husby M.E."/>
            <person name="Kamat A."/>
            <person name="Kanga B."/>
            <person name="Kashin S."/>
            <person name="Khazanovich D."/>
            <person name="Kisner P."/>
            <person name="Lance K."/>
            <person name="Lara M."/>
            <person name="Lee W."/>
            <person name="Lennon N."/>
            <person name="Letendre F."/>
            <person name="LeVine R."/>
            <person name="Lipovsky A."/>
            <person name="Liu X."/>
            <person name="Liu J."/>
            <person name="Liu S."/>
            <person name="Lokyitsang T."/>
            <person name="Lokyitsang Y."/>
            <person name="Lubonja R."/>
            <person name="Lui A."/>
            <person name="MacDonald P."/>
            <person name="Magnisalis V."/>
            <person name="Maru K."/>
            <person name="Matthews C."/>
            <person name="McCusker W."/>
            <person name="McDonough S."/>
            <person name="Mehta T."/>
            <person name="Meldrim J."/>
            <person name="Meneus L."/>
            <person name="Mihai O."/>
            <person name="Mihalev A."/>
            <person name="Mihova T."/>
            <person name="Mittelman R."/>
            <person name="Mlenga V."/>
            <person name="Montmayeur A."/>
            <person name="Mulrain L."/>
            <person name="Navidi A."/>
            <person name="Naylor J."/>
            <person name="Negash T."/>
            <person name="Nguyen T."/>
            <person name="Nguyen N."/>
            <person name="Nicol R."/>
            <person name="Norbu C."/>
            <person name="Norbu N."/>
            <person name="Novod N."/>
            <person name="O'Neill B."/>
            <person name="Osman S."/>
            <person name="Markiewicz E."/>
            <person name="Oyono O.L."/>
            <person name="Patti C."/>
            <person name="Phunkhang P."/>
            <person name="Pierre F."/>
            <person name="Priest M."/>
            <person name="Raghuraman S."/>
            <person name="Rege F."/>
            <person name="Reyes R."/>
            <person name="Rise C."/>
            <person name="Rogov P."/>
            <person name="Ross K."/>
            <person name="Ryan E."/>
            <person name="Settipalli S."/>
            <person name="Shea T."/>
            <person name="Sherpa N."/>
            <person name="Shi L."/>
            <person name="Shih D."/>
            <person name="Sparrow T."/>
            <person name="Spaulding J."/>
            <person name="Stalker J."/>
            <person name="Stange-Thomann N."/>
            <person name="Stavropoulos S."/>
            <person name="Stone C."/>
            <person name="Strader C."/>
            <person name="Tesfaye S."/>
            <person name="Thomson T."/>
            <person name="Thoulutsang Y."/>
            <person name="Thoulutsang D."/>
            <person name="Topham K."/>
            <person name="Topping I."/>
            <person name="Tsamla T."/>
            <person name="Vassiliev H."/>
            <person name="Vo A."/>
            <person name="Wangchuk T."/>
            <person name="Wangdi T."/>
            <person name="Weiand M."/>
            <person name="Wilkinson J."/>
            <person name="Wilson A."/>
            <person name="Yadav S."/>
            <person name="Young G."/>
            <person name="Yu Q."/>
            <person name="Zembek L."/>
            <person name="Zhong D."/>
            <person name="Zimmer A."/>
            <person name="Zwirko Z."/>
            <person name="Jaffe D.B."/>
            <person name="Alvarez P."/>
            <person name="Brockman W."/>
            <person name="Butler J."/>
            <person name="Chin C."/>
            <person name="Gnerre S."/>
            <person name="Grabherr M."/>
            <person name="Kleber M."/>
            <person name="Mauceli E."/>
            <person name="MacCallum I."/>
        </authorList>
    </citation>
    <scope>NUCLEOTIDE SEQUENCE [LARGE SCALE GENOMIC DNA]</scope>
    <source>
        <strain evidence="3">Tucson 15287-2541.00</strain>
    </source>
</reference>
<dbReference type="PhylomeDB" id="B4JU81"/>
<protein>
    <submittedName>
        <fullName evidence="2">GH16378</fullName>
    </submittedName>
</protein>
<evidence type="ECO:0000313" key="3">
    <source>
        <dbReference type="Proteomes" id="UP000001070"/>
    </source>
</evidence>